<dbReference type="AlphaFoldDB" id="A0A4V3JN90"/>
<reference evidence="1" key="1">
    <citation type="journal article" date="2019" name="PLoS Negl. Trop. Dis.">
        <title>Revisiting the worldwide diversity of Leptospira species in the environment.</title>
        <authorList>
            <person name="Vincent A.T."/>
            <person name="Schiettekatte O."/>
            <person name="Bourhy P."/>
            <person name="Veyrier F.J."/>
            <person name="Picardeau M."/>
        </authorList>
    </citation>
    <scope>NUCLEOTIDE SEQUENCE [LARGE SCALE GENOMIC DNA]</scope>
    <source>
        <strain evidence="1">201800265</strain>
    </source>
</reference>
<organism evidence="1 2">
    <name type="scientific">Leptospira koniambonensis</name>
    <dbReference type="NCBI Taxonomy" id="2484950"/>
    <lineage>
        <taxon>Bacteria</taxon>
        <taxon>Pseudomonadati</taxon>
        <taxon>Spirochaetota</taxon>
        <taxon>Spirochaetia</taxon>
        <taxon>Leptospirales</taxon>
        <taxon>Leptospiraceae</taxon>
        <taxon>Leptospira</taxon>
    </lineage>
</organism>
<comment type="caution">
    <text evidence="1">The sequence shown here is derived from an EMBL/GenBank/DDBJ whole genome shotgun (WGS) entry which is preliminary data.</text>
</comment>
<dbReference type="OrthoDB" id="320687at2"/>
<name>A0A4V3JN90_9LEPT</name>
<proteinExistence type="predicted"/>
<evidence type="ECO:0000313" key="1">
    <source>
        <dbReference type="EMBL" id="TGL33959.1"/>
    </source>
</evidence>
<protein>
    <submittedName>
        <fullName evidence="1">Uncharacterized protein</fullName>
    </submittedName>
</protein>
<accession>A0A4V3JN90</accession>
<dbReference type="EMBL" id="RQFY01000004">
    <property type="protein sequence ID" value="TGL33959.1"/>
    <property type="molecule type" value="Genomic_DNA"/>
</dbReference>
<dbReference type="Proteomes" id="UP000297871">
    <property type="component" value="Unassembled WGS sequence"/>
</dbReference>
<evidence type="ECO:0000313" key="2">
    <source>
        <dbReference type="Proteomes" id="UP000297871"/>
    </source>
</evidence>
<gene>
    <name evidence="1" type="ORF">EHQ52_05355</name>
</gene>
<keyword evidence="2" id="KW-1185">Reference proteome</keyword>
<sequence>MNFCFSFTKSYSKLLISLFCIFLFASCFPEMVRKKKTENDWFRIEKIFYKTEPRKIDIFIKGTVKNQFLIGFEGVELNENSSDVSLFQHEKSIPAGPILLKFKIEVPKNKEWIQKIGTTRKWIQISFKNDNGQVTHLQTEVLIHESDKKQFRKDLSLEAEGESIRLDGRDWKLVSDVDRIDQALLQYVPKSESLLFWNEMLSIHVYKVRASSPSEIYSLLESGKKKECPNILWNLESEKSGKISYSWEHSGCGKQSPSSQVSKLHRGEFGIYNIRYDRRNKISKEDKKRWSDLLDLLPSKLD</sequence>